<name>A0ABQ6ITX8_9MICO</name>
<accession>A0ABQ6ITX8</accession>
<proteinExistence type="predicted"/>
<feature type="region of interest" description="Disordered" evidence="1">
    <location>
        <begin position="1"/>
        <end position="108"/>
    </location>
</feature>
<reference evidence="3" key="1">
    <citation type="journal article" date="2019" name="Int. J. Syst. Evol. Microbiol.">
        <title>The Global Catalogue of Microorganisms (GCM) 10K type strain sequencing project: providing services to taxonomists for standard genome sequencing and annotation.</title>
        <authorList>
            <consortium name="The Broad Institute Genomics Platform"/>
            <consortium name="The Broad Institute Genome Sequencing Center for Infectious Disease"/>
            <person name="Wu L."/>
            <person name="Ma J."/>
        </authorList>
    </citation>
    <scope>NUCLEOTIDE SEQUENCE [LARGE SCALE GENOMIC DNA]</scope>
    <source>
        <strain evidence="3">NBRC 113072</strain>
    </source>
</reference>
<sequence>MSEGAEGVDDVMGSFCPMSDLAPHGTGSSGESGADGAQADAGAYARAGPPAPCRGELGIAGGAIREGFQDDRAEREDGDEEDSNEGGCCGEHVLTLPRPPLSAHRPPR</sequence>
<gene>
    <name evidence="2" type="ORF">GCM10025883_25610</name>
</gene>
<organism evidence="2 3">
    <name type="scientific">Mobilicoccus caccae</name>
    <dbReference type="NCBI Taxonomy" id="1859295"/>
    <lineage>
        <taxon>Bacteria</taxon>
        <taxon>Bacillati</taxon>
        <taxon>Actinomycetota</taxon>
        <taxon>Actinomycetes</taxon>
        <taxon>Micrococcales</taxon>
        <taxon>Dermatophilaceae</taxon>
        <taxon>Mobilicoccus</taxon>
    </lineage>
</organism>
<evidence type="ECO:0000313" key="2">
    <source>
        <dbReference type="EMBL" id="GMA40516.1"/>
    </source>
</evidence>
<dbReference type="Proteomes" id="UP001157126">
    <property type="component" value="Unassembled WGS sequence"/>
</dbReference>
<evidence type="ECO:0000256" key="1">
    <source>
        <dbReference type="SAM" id="MobiDB-lite"/>
    </source>
</evidence>
<feature type="compositionally biased region" description="Low complexity" evidence="1">
    <location>
        <begin position="25"/>
        <end position="48"/>
    </location>
</feature>
<protein>
    <submittedName>
        <fullName evidence="2">Uncharacterized protein</fullName>
    </submittedName>
</protein>
<comment type="caution">
    <text evidence="2">The sequence shown here is derived from an EMBL/GenBank/DDBJ whole genome shotgun (WGS) entry which is preliminary data.</text>
</comment>
<dbReference type="EMBL" id="BSUO01000001">
    <property type="protein sequence ID" value="GMA40516.1"/>
    <property type="molecule type" value="Genomic_DNA"/>
</dbReference>
<keyword evidence="3" id="KW-1185">Reference proteome</keyword>
<evidence type="ECO:0000313" key="3">
    <source>
        <dbReference type="Proteomes" id="UP001157126"/>
    </source>
</evidence>